<proteinExistence type="predicted"/>
<dbReference type="InterPro" id="IPR050389">
    <property type="entry name" value="LysR-type_TF"/>
</dbReference>
<dbReference type="PANTHER" id="PTHR30118:SF15">
    <property type="entry name" value="TRANSCRIPTIONAL REGULATORY PROTEIN"/>
    <property type="match status" value="1"/>
</dbReference>
<gene>
    <name evidence="5" type="ORF">LZC95_40590</name>
</gene>
<accession>A0ABZ2K1W7</accession>
<evidence type="ECO:0000313" key="5">
    <source>
        <dbReference type="EMBL" id="WXA92733.1"/>
    </source>
</evidence>
<evidence type="ECO:0000259" key="4">
    <source>
        <dbReference type="Pfam" id="PF03466"/>
    </source>
</evidence>
<dbReference type="Proteomes" id="UP001379533">
    <property type="component" value="Chromosome"/>
</dbReference>
<keyword evidence="6" id="KW-1185">Reference proteome</keyword>
<organism evidence="5 6">
    <name type="scientific">Pendulispora brunnea</name>
    <dbReference type="NCBI Taxonomy" id="2905690"/>
    <lineage>
        <taxon>Bacteria</taxon>
        <taxon>Pseudomonadati</taxon>
        <taxon>Myxococcota</taxon>
        <taxon>Myxococcia</taxon>
        <taxon>Myxococcales</taxon>
        <taxon>Sorangiineae</taxon>
        <taxon>Pendulisporaceae</taxon>
        <taxon>Pendulispora</taxon>
    </lineage>
</organism>
<keyword evidence="3" id="KW-0804">Transcription</keyword>
<dbReference type="EMBL" id="CP089982">
    <property type="protein sequence ID" value="WXA92733.1"/>
    <property type="molecule type" value="Genomic_DNA"/>
</dbReference>
<name>A0ABZ2K1W7_9BACT</name>
<dbReference type="Pfam" id="PF03466">
    <property type="entry name" value="LysR_substrate"/>
    <property type="match status" value="1"/>
</dbReference>
<sequence>MAKRLFRERFVCVLRKGHPCARRRLDLETFVSLPHALVSPHGQAGAVVDIALARLGKRRRIAVEVPHFLAAPHIVRQTDTVLTLTERVARTFAPSLDLVLIKPPLELPSFSMSMLWHERRRADPAHSWLRACVAEVAKGI</sequence>
<feature type="domain" description="LysR substrate-binding" evidence="4">
    <location>
        <begin position="3"/>
        <end position="137"/>
    </location>
</feature>
<dbReference type="Gene3D" id="3.40.190.10">
    <property type="entry name" value="Periplasmic binding protein-like II"/>
    <property type="match status" value="1"/>
</dbReference>
<dbReference type="InterPro" id="IPR005119">
    <property type="entry name" value="LysR_subst-bd"/>
</dbReference>
<keyword evidence="1" id="KW-0805">Transcription regulation</keyword>
<dbReference type="SUPFAM" id="SSF53850">
    <property type="entry name" value="Periplasmic binding protein-like II"/>
    <property type="match status" value="1"/>
</dbReference>
<protein>
    <submittedName>
        <fullName evidence="5">LysR substrate-binding domain-containing protein</fullName>
    </submittedName>
</protein>
<evidence type="ECO:0000256" key="2">
    <source>
        <dbReference type="ARBA" id="ARBA00023125"/>
    </source>
</evidence>
<evidence type="ECO:0000256" key="1">
    <source>
        <dbReference type="ARBA" id="ARBA00023015"/>
    </source>
</evidence>
<dbReference type="PANTHER" id="PTHR30118">
    <property type="entry name" value="HTH-TYPE TRANSCRIPTIONAL REGULATOR LEUO-RELATED"/>
    <property type="match status" value="1"/>
</dbReference>
<keyword evidence="2" id="KW-0238">DNA-binding</keyword>
<reference evidence="5 6" key="1">
    <citation type="submission" date="2021-12" db="EMBL/GenBank/DDBJ databases">
        <title>Discovery of the Pendulisporaceae a myxobacterial family with distinct sporulation behavior and unique specialized metabolism.</title>
        <authorList>
            <person name="Garcia R."/>
            <person name="Popoff A."/>
            <person name="Bader C.D."/>
            <person name="Loehr J."/>
            <person name="Walesch S."/>
            <person name="Walt C."/>
            <person name="Boldt J."/>
            <person name="Bunk B."/>
            <person name="Haeckl F.J.F.P.J."/>
            <person name="Gunesch A.P."/>
            <person name="Birkelbach J."/>
            <person name="Nuebel U."/>
            <person name="Pietschmann T."/>
            <person name="Bach T."/>
            <person name="Mueller R."/>
        </authorList>
    </citation>
    <scope>NUCLEOTIDE SEQUENCE [LARGE SCALE GENOMIC DNA]</scope>
    <source>
        <strain evidence="5 6">MSr12523</strain>
    </source>
</reference>
<dbReference type="InterPro" id="IPR037402">
    <property type="entry name" value="YidZ_PBP2"/>
</dbReference>
<evidence type="ECO:0000256" key="3">
    <source>
        <dbReference type="ARBA" id="ARBA00023163"/>
    </source>
</evidence>
<dbReference type="CDD" id="cd08417">
    <property type="entry name" value="PBP2_Nitroaromatics_like"/>
    <property type="match status" value="1"/>
</dbReference>
<evidence type="ECO:0000313" key="6">
    <source>
        <dbReference type="Proteomes" id="UP001379533"/>
    </source>
</evidence>